<evidence type="ECO:0000256" key="1">
    <source>
        <dbReference type="SAM" id="Phobius"/>
    </source>
</evidence>
<keyword evidence="1" id="KW-1133">Transmembrane helix</keyword>
<gene>
    <name evidence="2" type="ORF">LTR91_027005</name>
</gene>
<dbReference type="Proteomes" id="UP001175353">
    <property type="component" value="Unassembled WGS sequence"/>
</dbReference>
<organism evidence="2 3">
    <name type="scientific">Friedmanniomyces endolithicus</name>
    <dbReference type="NCBI Taxonomy" id="329885"/>
    <lineage>
        <taxon>Eukaryota</taxon>
        <taxon>Fungi</taxon>
        <taxon>Dikarya</taxon>
        <taxon>Ascomycota</taxon>
        <taxon>Pezizomycotina</taxon>
        <taxon>Dothideomycetes</taxon>
        <taxon>Dothideomycetidae</taxon>
        <taxon>Mycosphaerellales</taxon>
        <taxon>Teratosphaeriaceae</taxon>
        <taxon>Friedmanniomyces</taxon>
    </lineage>
</organism>
<evidence type="ECO:0000313" key="2">
    <source>
        <dbReference type="EMBL" id="KAK0948740.1"/>
    </source>
</evidence>
<keyword evidence="1" id="KW-0472">Membrane</keyword>
<sequence>MFYVSCIISQLTYSIGSIFRGGVGSEMIEVVPFFHKMTYMIMNRMGTERPDALIATVITCYAMSSIITGIVFFALGSARLGTLVN</sequence>
<feature type="transmembrane region" description="Helical" evidence="1">
    <location>
        <begin position="52"/>
        <end position="75"/>
    </location>
</feature>
<dbReference type="EMBL" id="JAUJLE010001843">
    <property type="protein sequence ID" value="KAK0948740.1"/>
    <property type="molecule type" value="Genomic_DNA"/>
</dbReference>
<protein>
    <submittedName>
        <fullName evidence="2">Uncharacterized protein</fullName>
    </submittedName>
</protein>
<keyword evidence="3" id="KW-1185">Reference proteome</keyword>
<proteinExistence type="predicted"/>
<keyword evidence="1" id="KW-0812">Transmembrane</keyword>
<dbReference type="PANTHER" id="PTHR43310:SF4">
    <property type="entry name" value="AFR304WP"/>
    <property type="match status" value="1"/>
</dbReference>
<reference evidence="2" key="1">
    <citation type="submission" date="2023-06" db="EMBL/GenBank/DDBJ databases">
        <title>Black Yeasts Isolated from many extreme environments.</title>
        <authorList>
            <person name="Coleine C."/>
            <person name="Stajich J.E."/>
            <person name="Selbmann L."/>
        </authorList>
    </citation>
    <scope>NUCLEOTIDE SEQUENCE</scope>
    <source>
        <strain evidence="2">CCFEE 5200</strain>
    </source>
</reference>
<accession>A0AAN6GX33</accession>
<dbReference type="PANTHER" id="PTHR43310">
    <property type="entry name" value="SULFATE TRANSPORTER YBAR-RELATED"/>
    <property type="match status" value="1"/>
</dbReference>
<dbReference type="InterPro" id="IPR052706">
    <property type="entry name" value="Membrane-Transporter-like"/>
</dbReference>
<feature type="non-terminal residue" evidence="2">
    <location>
        <position position="85"/>
    </location>
</feature>
<dbReference type="AlphaFoldDB" id="A0AAN6GX33"/>
<name>A0AAN6GX33_9PEZI</name>
<evidence type="ECO:0000313" key="3">
    <source>
        <dbReference type="Proteomes" id="UP001175353"/>
    </source>
</evidence>
<comment type="caution">
    <text evidence="2">The sequence shown here is derived from an EMBL/GenBank/DDBJ whole genome shotgun (WGS) entry which is preliminary data.</text>
</comment>